<evidence type="ECO:0000256" key="5">
    <source>
        <dbReference type="ARBA" id="ARBA00023002"/>
    </source>
</evidence>
<dbReference type="Proteomes" id="UP000199028">
    <property type="component" value="Unassembled WGS sequence"/>
</dbReference>
<organism evidence="8 9">
    <name type="scientific">Lentzea flaviverrucosa</name>
    <dbReference type="NCBI Taxonomy" id="200379"/>
    <lineage>
        <taxon>Bacteria</taxon>
        <taxon>Bacillati</taxon>
        <taxon>Actinomycetota</taxon>
        <taxon>Actinomycetes</taxon>
        <taxon>Pseudonocardiales</taxon>
        <taxon>Pseudonocardiaceae</taxon>
        <taxon>Lentzea</taxon>
    </lineage>
</organism>
<dbReference type="PROSITE" id="PS51318">
    <property type="entry name" value="TAT"/>
    <property type="match status" value="1"/>
</dbReference>
<keyword evidence="3" id="KW-0285">Flavoprotein</keyword>
<gene>
    <name evidence="8" type="ORF">SAMN05216195_103673</name>
</gene>
<dbReference type="Gene3D" id="3.30.465.10">
    <property type="match status" value="1"/>
</dbReference>
<keyword evidence="5" id="KW-0560">Oxidoreductase</keyword>
<evidence type="ECO:0000259" key="7">
    <source>
        <dbReference type="PROSITE" id="PS51387"/>
    </source>
</evidence>
<dbReference type="InterPro" id="IPR006311">
    <property type="entry name" value="TAT_signal"/>
</dbReference>
<proteinExistence type="inferred from homology"/>
<dbReference type="EMBL" id="FOFT01000003">
    <property type="protein sequence ID" value="SER01115.1"/>
    <property type="molecule type" value="Genomic_DNA"/>
</dbReference>
<name>A0A1H9KQB8_9PSEU</name>
<evidence type="ECO:0000313" key="8">
    <source>
        <dbReference type="EMBL" id="SER01115.1"/>
    </source>
</evidence>
<dbReference type="GO" id="GO:0071949">
    <property type="term" value="F:FAD binding"/>
    <property type="evidence" value="ECO:0007669"/>
    <property type="project" value="InterPro"/>
</dbReference>
<keyword evidence="9" id="KW-1185">Reference proteome</keyword>
<dbReference type="PANTHER" id="PTHR42973">
    <property type="entry name" value="BINDING OXIDOREDUCTASE, PUTATIVE (AFU_ORTHOLOGUE AFUA_1G17690)-RELATED"/>
    <property type="match status" value="1"/>
</dbReference>
<dbReference type="InterPro" id="IPR016166">
    <property type="entry name" value="FAD-bd_PCMH"/>
</dbReference>
<dbReference type="SUPFAM" id="SSF56176">
    <property type="entry name" value="FAD-binding/transporter-associated domain-like"/>
    <property type="match status" value="1"/>
</dbReference>
<feature type="domain" description="FAD-binding PCMH-type" evidence="7">
    <location>
        <begin position="89"/>
        <end position="269"/>
    </location>
</feature>
<dbReference type="PROSITE" id="PS51387">
    <property type="entry name" value="FAD_PCMH"/>
    <property type="match status" value="1"/>
</dbReference>
<dbReference type="Gene3D" id="3.40.462.20">
    <property type="match status" value="1"/>
</dbReference>
<sequence length="557" mass="59735">MSRRSRSATVRTTKAEGIGMSNSGGGHVSRRALIAGAVAAGGLMGQGRAAGSPVAHGRAVETAAQAGAVRIAPGDVRYENLLRGNNFRFVGQPDEIRVATSADQVVRAVDEAVRAGRRIAVRSGGHCFENLTAAPEVRTLLDLSGMDDVGYDAQRNAFSVQPGATLGQVYRALCAGWGVTIPGGGCPEVGAGGHFAGGGYGPLSRRYGAVVDHLYGVEVVVVGKDGRARVVVATREPGDPNRELWWAHTGGGGGNFGVVTKYWLRSPDDGERLLPPVPRNMVQHVVFWDWGQLTEEKLSGLLRNFGTWHERNSAPGAPQAGLYGVLEVKHQAGGVAMLAVQADADLPGVDAMVTEFVDAVSAGLGLTPVYDLRKTMPWLHRMTWPGTGEPGDVLTRRYKIKAAYLRRSFTPRQLNALWRNLTSPNGGAGSVLLIGYGGQANAVRPQDTAIAQRDVVVKAVYQSVWTEEHEDAANLAWVRALYRDVYADTGGVPVPNDVNDGSYINYADADLADPAWNTSGVSAQRLYYKDNYPRLQRIKARWDPRNVFEHALAIEPG</sequence>
<comment type="similarity">
    <text evidence="2">Belongs to the oxygen-dependent FAD-linked oxidoreductase family.</text>
</comment>
<dbReference type="InterPro" id="IPR006094">
    <property type="entry name" value="Oxid_FAD_bind_N"/>
</dbReference>
<comment type="cofactor">
    <cofactor evidence="1">
        <name>FAD</name>
        <dbReference type="ChEBI" id="CHEBI:57692"/>
    </cofactor>
</comment>
<dbReference type="InterPro" id="IPR012951">
    <property type="entry name" value="BBE"/>
</dbReference>
<keyword evidence="4" id="KW-0274">FAD</keyword>
<dbReference type="Pfam" id="PF08031">
    <property type="entry name" value="BBE"/>
    <property type="match status" value="1"/>
</dbReference>
<dbReference type="GO" id="GO:0016491">
    <property type="term" value="F:oxidoreductase activity"/>
    <property type="evidence" value="ECO:0007669"/>
    <property type="project" value="UniProtKB-KW"/>
</dbReference>
<evidence type="ECO:0000256" key="1">
    <source>
        <dbReference type="ARBA" id="ARBA00001974"/>
    </source>
</evidence>
<dbReference type="Pfam" id="PF01565">
    <property type="entry name" value="FAD_binding_4"/>
    <property type="match status" value="1"/>
</dbReference>
<dbReference type="InterPro" id="IPR016169">
    <property type="entry name" value="FAD-bd_PCMH_sub2"/>
</dbReference>
<evidence type="ECO:0000313" key="9">
    <source>
        <dbReference type="Proteomes" id="UP000199028"/>
    </source>
</evidence>
<feature type="region of interest" description="Disordered" evidence="6">
    <location>
        <begin position="1"/>
        <end position="23"/>
    </location>
</feature>
<reference evidence="9" key="1">
    <citation type="submission" date="2016-10" db="EMBL/GenBank/DDBJ databases">
        <authorList>
            <person name="Varghese N."/>
            <person name="Submissions S."/>
        </authorList>
    </citation>
    <scope>NUCLEOTIDE SEQUENCE [LARGE SCALE GENOMIC DNA]</scope>
    <source>
        <strain evidence="9">CGMCC 4.578</strain>
    </source>
</reference>
<accession>A0A1H9KQB8</accession>
<evidence type="ECO:0000256" key="2">
    <source>
        <dbReference type="ARBA" id="ARBA00005466"/>
    </source>
</evidence>
<evidence type="ECO:0000256" key="3">
    <source>
        <dbReference type="ARBA" id="ARBA00022630"/>
    </source>
</evidence>
<dbReference type="AlphaFoldDB" id="A0A1H9KQB8"/>
<evidence type="ECO:0000256" key="4">
    <source>
        <dbReference type="ARBA" id="ARBA00022827"/>
    </source>
</evidence>
<evidence type="ECO:0000256" key="6">
    <source>
        <dbReference type="SAM" id="MobiDB-lite"/>
    </source>
</evidence>
<protein>
    <submittedName>
        <fullName evidence="8">Aclacinomycin oxidase</fullName>
    </submittedName>
</protein>
<dbReference type="PANTHER" id="PTHR42973:SF39">
    <property type="entry name" value="FAD-BINDING PCMH-TYPE DOMAIN-CONTAINING PROTEIN"/>
    <property type="match status" value="1"/>
</dbReference>
<dbReference type="InterPro" id="IPR050416">
    <property type="entry name" value="FAD-linked_Oxidoreductase"/>
</dbReference>
<dbReference type="InterPro" id="IPR036318">
    <property type="entry name" value="FAD-bd_PCMH-like_sf"/>
</dbReference>